<organism evidence="2 3">
    <name type="scientific">Candidatus Enterococcus ferrettii</name>
    <dbReference type="NCBI Taxonomy" id="2815324"/>
    <lineage>
        <taxon>Bacteria</taxon>
        <taxon>Bacillati</taxon>
        <taxon>Bacillota</taxon>
        <taxon>Bacilli</taxon>
        <taxon>Lactobacillales</taxon>
        <taxon>Enterococcaceae</taxon>
        <taxon>Enterococcus</taxon>
    </lineage>
</organism>
<dbReference type="RefSeq" id="WP_207702203.1">
    <property type="nucleotide sequence ID" value="NZ_JAFREL020000001.1"/>
</dbReference>
<comment type="caution">
    <text evidence="2">The sequence shown here is derived from an EMBL/GenBank/DDBJ whole genome shotgun (WGS) entry which is preliminary data.</text>
</comment>
<evidence type="ECO:0000256" key="1">
    <source>
        <dbReference type="SAM" id="Phobius"/>
    </source>
</evidence>
<proteinExistence type="predicted"/>
<evidence type="ECO:0000313" key="2">
    <source>
        <dbReference type="EMBL" id="MEO1770005.1"/>
    </source>
</evidence>
<name>A0ABV0EN08_9ENTE</name>
<feature type="transmembrane region" description="Helical" evidence="1">
    <location>
        <begin position="219"/>
        <end position="242"/>
    </location>
</feature>
<keyword evidence="1" id="KW-0812">Transmembrane</keyword>
<keyword evidence="1" id="KW-1133">Transmembrane helix</keyword>
<feature type="transmembrane region" description="Helical" evidence="1">
    <location>
        <begin position="254"/>
        <end position="270"/>
    </location>
</feature>
<evidence type="ECO:0000313" key="3">
    <source>
        <dbReference type="Proteomes" id="UP000664357"/>
    </source>
</evidence>
<feature type="transmembrane region" description="Helical" evidence="1">
    <location>
        <begin position="156"/>
        <end position="181"/>
    </location>
</feature>
<feature type="transmembrane region" description="Helical" evidence="1">
    <location>
        <begin position="84"/>
        <end position="101"/>
    </location>
</feature>
<protein>
    <submittedName>
        <fullName evidence="2">Uncharacterized protein</fullName>
    </submittedName>
</protein>
<accession>A0ABV0EN08</accession>
<gene>
    <name evidence="2" type="ORF">JZO67_001956</name>
</gene>
<feature type="transmembrane region" description="Helical" evidence="1">
    <location>
        <begin position="12"/>
        <end position="30"/>
    </location>
</feature>
<sequence>MKNRKLSNHFKILIIGIVTTIFRIGCQLLLPASDQTILKPSIFVTSQTLPIAFSILAVISYSIFAYLFVLMIGKKDGVSKNRPGLKYSFALCFLWSTYLFEPLPHATSILQDSVAYAAVDSLALLIMGLGLDFFFKKETSPKMIIERKATNNSLTSIIVPTLFFLIGRLCLYTIFGVYSYFEERSLLTILWCLVTGAISSGVVLYLTKFAHTHKTSRSPLFFGISVYAINLIFFNSFMLLVFDFNPIDLSLRTFVDILAISSGLLVSNTLRRKSK</sequence>
<dbReference type="Proteomes" id="UP000664357">
    <property type="component" value="Unassembled WGS sequence"/>
</dbReference>
<feature type="transmembrane region" description="Helical" evidence="1">
    <location>
        <begin position="187"/>
        <end position="207"/>
    </location>
</feature>
<keyword evidence="1" id="KW-0472">Membrane</keyword>
<feature type="transmembrane region" description="Helical" evidence="1">
    <location>
        <begin position="50"/>
        <end position="72"/>
    </location>
</feature>
<reference evidence="2 3" key="1">
    <citation type="submission" date="2024-02" db="EMBL/GenBank/DDBJ databases">
        <title>The Genome Sequence of Enterococcus sp. DIV0159.</title>
        <authorList>
            <person name="Earl A."/>
            <person name="Manson A."/>
            <person name="Gilmore M."/>
            <person name="Sanders J."/>
            <person name="Shea T."/>
            <person name="Howe W."/>
            <person name="Livny J."/>
            <person name="Cuomo C."/>
            <person name="Neafsey D."/>
            <person name="Birren B."/>
        </authorList>
    </citation>
    <scope>NUCLEOTIDE SEQUENCE [LARGE SCALE GENOMIC DNA]</scope>
    <source>
        <strain evidence="2 3">665A</strain>
    </source>
</reference>
<feature type="transmembrane region" description="Helical" evidence="1">
    <location>
        <begin position="113"/>
        <end position="135"/>
    </location>
</feature>
<dbReference type="EMBL" id="JAFREL020000001">
    <property type="protein sequence ID" value="MEO1770005.1"/>
    <property type="molecule type" value="Genomic_DNA"/>
</dbReference>
<keyword evidence="3" id="KW-1185">Reference proteome</keyword>